<comment type="caution">
    <text evidence="3">The sequence shown here is derived from an EMBL/GenBank/DDBJ whole genome shotgun (WGS) entry which is preliminary data.</text>
</comment>
<evidence type="ECO:0000256" key="1">
    <source>
        <dbReference type="SAM" id="MobiDB-lite"/>
    </source>
</evidence>
<feature type="compositionally biased region" description="Low complexity" evidence="1">
    <location>
        <begin position="274"/>
        <end position="300"/>
    </location>
</feature>
<dbReference type="EMBL" id="SUMC01000008">
    <property type="protein sequence ID" value="TKA11442.1"/>
    <property type="molecule type" value="Genomic_DNA"/>
</dbReference>
<feature type="transmembrane region" description="Helical" evidence="2">
    <location>
        <begin position="153"/>
        <end position="175"/>
    </location>
</feature>
<protein>
    <recommendedName>
        <fullName evidence="5">Transmembrane protein</fullName>
    </recommendedName>
</protein>
<feature type="transmembrane region" description="Helical" evidence="2">
    <location>
        <begin position="109"/>
        <end position="133"/>
    </location>
</feature>
<keyword evidence="2" id="KW-0472">Membrane</keyword>
<evidence type="ECO:0008006" key="5">
    <source>
        <dbReference type="Google" id="ProtNLM"/>
    </source>
</evidence>
<evidence type="ECO:0000313" key="4">
    <source>
        <dbReference type="Proteomes" id="UP000305778"/>
    </source>
</evidence>
<accession>A0A4U0SNL4</accession>
<feature type="compositionally biased region" description="Low complexity" evidence="1">
    <location>
        <begin position="253"/>
        <end position="262"/>
    </location>
</feature>
<dbReference type="Proteomes" id="UP000305778">
    <property type="component" value="Unassembled WGS sequence"/>
</dbReference>
<evidence type="ECO:0000256" key="2">
    <source>
        <dbReference type="SAM" id="Phobius"/>
    </source>
</evidence>
<keyword evidence="2" id="KW-0812">Transmembrane</keyword>
<gene>
    <name evidence="3" type="ORF">FCI23_11475</name>
</gene>
<name>A0A4U0SNL4_9ACTN</name>
<keyword evidence="4" id="KW-1185">Reference proteome</keyword>
<feature type="compositionally biased region" description="Low complexity" evidence="1">
    <location>
        <begin position="221"/>
        <end position="239"/>
    </location>
</feature>
<proteinExistence type="predicted"/>
<sequence length="300" mass="31062">MHMNSAPHLLSGDRPDFERVLDKALHSEATRSALSGGGNPLNTEQLRTMALSAAELISACAAPEYLQYLNVREQIRRAAEDRLRVRHGGIEYVAAVGPVADPPGSGPGLFAIIAVLTPILAAAAAVIFLLLGYALSVGGSPPAIAKPLQTAGWLFAAVAAAGAVFGMAGLLLTALRNGATALHDRPEESPPEVATARAAWKQALLERGLQPFIQEALAKAATNATTPPGPAPAQAAGYNGNAGGPRMPRLGYSSPDFSSPGPEESPEPGHRFSSPDYSSPDFSSPDYSSPDFGGPDNKPD</sequence>
<feature type="region of interest" description="Disordered" evidence="1">
    <location>
        <begin position="221"/>
        <end position="300"/>
    </location>
</feature>
<reference evidence="3 4" key="1">
    <citation type="submission" date="2019-04" db="EMBL/GenBank/DDBJ databases">
        <title>Streptomyces oryziradicis sp. nov., a novel actinomycete isolated from rhizosphere soil of rice (Oryza sativa L.).</title>
        <authorList>
            <person name="Li C."/>
        </authorList>
    </citation>
    <scope>NUCLEOTIDE SEQUENCE [LARGE SCALE GENOMIC DNA]</scope>
    <source>
        <strain evidence="3 4">NEAU-C40</strain>
    </source>
</reference>
<evidence type="ECO:0000313" key="3">
    <source>
        <dbReference type="EMBL" id="TKA11442.1"/>
    </source>
</evidence>
<organism evidence="3 4">
    <name type="scientific">Actinacidiphila oryziradicis</name>
    <dbReference type="NCBI Taxonomy" id="2571141"/>
    <lineage>
        <taxon>Bacteria</taxon>
        <taxon>Bacillati</taxon>
        <taxon>Actinomycetota</taxon>
        <taxon>Actinomycetes</taxon>
        <taxon>Kitasatosporales</taxon>
        <taxon>Streptomycetaceae</taxon>
        <taxon>Actinacidiphila</taxon>
    </lineage>
</organism>
<dbReference type="OrthoDB" id="3868051at2"/>
<keyword evidence="2" id="KW-1133">Transmembrane helix</keyword>
<dbReference type="AlphaFoldDB" id="A0A4U0SNL4"/>